<sequence length="445" mass="47947">MSRRYTRRTALALLGGVTLAGCSGGGRDRYWADPPAFDRSGLGAVTDDPVPDRPEPLPVSVPDERLAGFTERVDELLAPIPRPLTADALPNGEMREAIRSERRDARTALDRMDAAAGTLPTVAAGADACERAATAAGVWAAISTTRELENVTESTARVLNRVDDLETDLPDAAAGPAEAAVVYGEPEEWLAVARRDTLVGRPAAAERANPLRMGRVTGQVERIRVELETAVLLRDRYVEGLDQPRSVEEALTEAVAALGPETERRLRRLHGEDAGRLHVAPGSDDLLERDAPRDAPGVRLLSEKVYDAFDEIRFGPIAWPDADATHPALTVRKTHWTFATLDAVESVRDRVDDGEDLFPPDAAAIEETRAAAIDAVADLVASGSPLERWTAWRLVPAFEGPDGVLGSGSEPDRREIAGAYGEYVWIEAVTRATPDATRVVDDALA</sequence>
<dbReference type="RefSeq" id="WP_179267971.1">
    <property type="nucleotide sequence ID" value="NZ_CP058579.1"/>
</dbReference>
<dbReference type="KEGG" id="halu:HUG12_06410"/>
<dbReference type="AlphaFoldDB" id="A0A7D5L9C1"/>
<dbReference type="GeneID" id="56037075"/>
<dbReference type="Proteomes" id="UP000509626">
    <property type="component" value="Chromosome"/>
</dbReference>
<dbReference type="PROSITE" id="PS51257">
    <property type="entry name" value="PROKAR_LIPOPROTEIN"/>
    <property type="match status" value="1"/>
</dbReference>
<evidence type="ECO:0000313" key="2">
    <source>
        <dbReference type="EMBL" id="QLG61386.1"/>
    </source>
</evidence>
<reference evidence="2 3" key="1">
    <citation type="submission" date="2020-06" db="EMBL/GenBank/DDBJ databases">
        <title>NJ-3-1, isolated from saline soil.</title>
        <authorList>
            <person name="Cui H.L."/>
            <person name="Shi X."/>
        </authorList>
    </citation>
    <scope>NUCLEOTIDE SEQUENCE [LARGE SCALE GENOMIC DNA]</scope>
    <source>
        <strain evidence="2 3">NJ-3-1</strain>
    </source>
</reference>
<dbReference type="OrthoDB" id="350675at2157"/>
<keyword evidence="3" id="KW-1185">Reference proteome</keyword>
<evidence type="ECO:0000256" key="1">
    <source>
        <dbReference type="SAM" id="MobiDB-lite"/>
    </source>
</evidence>
<gene>
    <name evidence="2" type="ORF">HUG12_06410</name>
</gene>
<evidence type="ECO:0000313" key="3">
    <source>
        <dbReference type="Proteomes" id="UP000509626"/>
    </source>
</evidence>
<accession>A0A7D5L9C1</accession>
<evidence type="ECO:0008006" key="4">
    <source>
        <dbReference type="Google" id="ProtNLM"/>
    </source>
</evidence>
<dbReference type="EMBL" id="CP058579">
    <property type="protein sequence ID" value="QLG61386.1"/>
    <property type="molecule type" value="Genomic_DNA"/>
</dbReference>
<name>A0A7D5L9C1_9EURY</name>
<proteinExistence type="predicted"/>
<feature type="region of interest" description="Disordered" evidence="1">
    <location>
        <begin position="41"/>
        <end position="60"/>
    </location>
</feature>
<protein>
    <recommendedName>
        <fullName evidence="4">DUF885 domain-containing protein</fullName>
    </recommendedName>
</protein>
<organism evidence="2 3">
    <name type="scientific">Halorarum salinum</name>
    <dbReference type="NCBI Taxonomy" id="2743089"/>
    <lineage>
        <taxon>Archaea</taxon>
        <taxon>Methanobacteriati</taxon>
        <taxon>Methanobacteriota</taxon>
        <taxon>Stenosarchaea group</taxon>
        <taxon>Halobacteria</taxon>
        <taxon>Halobacteriales</taxon>
        <taxon>Haloferacaceae</taxon>
        <taxon>Halorarum</taxon>
    </lineage>
</organism>